<organism evidence="3 4">
    <name type="scientific">Desulfosalsimonas propionicica</name>
    <dbReference type="NCBI Taxonomy" id="332175"/>
    <lineage>
        <taxon>Bacteria</taxon>
        <taxon>Pseudomonadati</taxon>
        <taxon>Thermodesulfobacteriota</taxon>
        <taxon>Desulfobacteria</taxon>
        <taxon>Desulfobacterales</taxon>
        <taxon>Desulfosalsimonadaceae</taxon>
        <taxon>Desulfosalsimonas</taxon>
    </lineage>
</organism>
<dbReference type="GO" id="GO:0016740">
    <property type="term" value="F:transferase activity"/>
    <property type="evidence" value="ECO:0007669"/>
    <property type="project" value="UniProtKB-KW"/>
</dbReference>
<comment type="caution">
    <text evidence="3">The sequence shown here is derived from an EMBL/GenBank/DDBJ whole genome shotgun (WGS) entry which is preliminary data.</text>
</comment>
<evidence type="ECO:0000259" key="2">
    <source>
        <dbReference type="PROSITE" id="PS50206"/>
    </source>
</evidence>
<dbReference type="CDD" id="cd00158">
    <property type="entry name" value="RHOD"/>
    <property type="match status" value="1"/>
</dbReference>
<evidence type="ECO:0000313" key="3">
    <source>
        <dbReference type="EMBL" id="MBA2880926.1"/>
    </source>
</evidence>
<dbReference type="RefSeq" id="WP_181550600.1">
    <property type="nucleotide sequence ID" value="NZ_JACDUS010000003.1"/>
</dbReference>
<keyword evidence="1" id="KW-0812">Transmembrane</keyword>
<dbReference type="InterPro" id="IPR001763">
    <property type="entry name" value="Rhodanese-like_dom"/>
</dbReference>
<dbReference type="InterPro" id="IPR050229">
    <property type="entry name" value="GlpE_sulfurtransferase"/>
</dbReference>
<gene>
    <name evidence="3" type="ORF">HNR65_001252</name>
</gene>
<accession>A0A7W0HKC6</accession>
<dbReference type="Pfam" id="PF00581">
    <property type="entry name" value="Rhodanese"/>
    <property type="match status" value="1"/>
</dbReference>
<dbReference type="InterPro" id="IPR036873">
    <property type="entry name" value="Rhodanese-like_dom_sf"/>
</dbReference>
<dbReference type="PROSITE" id="PS50206">
    <property type="entry name" value="RHODANESE_3"/>
    <property type="match status" value="1"/>
</dbReference>
<dbReference type="SMART" id="SM00450">
    <property type="entry name" value="RHOD"/>
    <property type="match status" value="1"/>
</dbReference>
<dbReference type="SUPFAM" id="SSF52821">
    <property type="entry name" value="Rhodanese/Cell cycle control phosphatase"/>
    <property type="match status" value="1"/>
</dbReference>
<keyword evidence="3" id="KW-0808">Transferase</keyword>
<dbReference type="EMBL" id="JACDUS010000003">
    <property type="protein sequence ID" value="MBA2880926.1"/>
    <property type="molecule type" value="Genomic_DNA"/>
</dbReference>
<reference evidence="3 4" key="1">
    <citation type="submission" date="2020-07" db="EMBL/GenBank/DDBJ databases">
        <title>Genomic Encyclopedia of Type Strains, Phase IV (KMG-IV): sequencing the most valuable type-strain genomes for metagenomic binning, comparative biology and taxonomic classification.</title>
        <authorList>
            <person name="Goeker M."/>
        </authorList>
    </citation>
    <scope>NUCLEOTIDE SEQUENCE [LARGE SCALE GENOMIC DNA]</scope>
    <source>
        <strain evidence="3 4">DSM 17721</strain>
    </source>
</reference>
<dbReference type="AlphaFoldDB" id="A0A7W0HKC6"/>
<protein>
    <submittedName>
        <fullName evidence="3">Rhodanese-related sulfurtransferase</fullName>
    </submittedName>
</protein>
<dbReference type="PANTHER" id="PTHR43031">
    <property type="entry name" value="FAD-DEPENDENT OXIDOREDUCTASE"/>
    <property type="match status" value="1"/>
</dbReference>
<keyword evidence="4" id="KW-1185">Reference proteome</keyword>
<dbReference type="Proteomes" id="UP000525298">
    <property type="component" value="Unassembled WGS sequence"/>
</dbReference>
<feature type="transmembrane region" description="Helical" evidence="1">
    <location>
        <begin position="12"/>
        <end position="30"/>
    </location>
</feature>
<dbReference type="Gene3D" id="3.40.250.10">
    <property type="entry name" value="Rhodanese-like domain"/>
    <property type="match status" value="1"/>
</dbReference>
<keyword evidence="1" id="KW-0472">Membrane</keyword>
<feature type="domain" description="Rhodanese" evidence="2">
    <location>
        <begin position="71"/>
        <end position="166"/>
    </location>
</feature>
<sequence>MGYNNRPNLKKAFWQAGAVVAAASVIALAANHFRQDGIALVADWSPAARLEVATNPGDITISADRAAAFHQSGNTVFIDTRPPGAFFENRIAGAINIPKQDVFDHLESLMEAVPDKNRIVVVYCEKAPCSLSRELVRLLKNMGYANARLLENGWARWKDRGYPADAG</sequence>
<dbReference type="PANTHER" id="PTHR43031:SF1">
    <property type="entry name" value="PYRIDINE NUCLEOTIDE-DISULPHIDE OXIDOREDUCTASE"/>
    <property type="match status" value="1"/>
</dbReference>
<proteinExistence type="predicted"/>
<evidence type="ECO:0000256" key="1">
    <source>
        <dbReference type="SAM" id="Phobius"/>
    </source>
</evidence>
<evidence type="ECO:0000313" key="4">
    <source>
        <dbReference type="Proteomes" id="UP000525298"/>
    </source>
</evidence>
<name>A0A7W0HKC6_9BACT</name>
<keyword evidence="1" id="KW-1133">Transmembrane helix</keyword>